<name>A0ACC2GCP9_DALPE</name>
<feature type="non-terminal residue" evidence="1">
    <location>
        <position position="1"/>
    </location>
</feature>
<feature type="non-terminal residue" evidence="1">
    <location>
        <position position="120"/>
    </location>
</feature>
<keyword evidence="2" id="KW-1185">Reference proteome</keyword>
<dbReference type="Proteomes" id="UP001157502">
    <property type="component" value="Chromosome 14"/>
</dbReference>
<dbReference type="EMBL" id="CM055741">
    <property type="protein sequence ID" value="KAJ8001419.1"/>
    <property type="molecule type" value="Genomic_DNA"/>
</dbReference>
<sequence length="120" mass="13092">EECGDRGEGDGTGREQSAEKRQILVRPECESLGNPSAQALLTGSIYRLYLQALSTGSIYRLYLQALSTGSIYRLSCLQTKVVKPTNVLLIRTDVPIGLGSGETRLLGNRCHSHLLKVTDD</sequence>
<proteinExistence type="predicted"/>
<evidence type="ECO:0000313" key="2">
    <source>
        <dbReference type="Proteomes" id="UP001157502"/>
    </source>
</evidence>
<organism evidence="1 2">
    <name type="scientific">Dallia pectoralis</name>
    <name type="common">Alaska blackfish</name>
    <dbReference type="NCBI Taxonomy" id="75939"/>
    <lineage>
        <taxon>Eukaryota</taxon>
        <taxon>Metazoa</taxon>
        <taxon>Chordata</taxon>
        <taxon>Craniata</taxon>
        <taxon>Vertebrata</taxon>
        <taxon>Euteleostomi</taxon>
        <taxon>Actinopterygii</taxon>
        <taxon>Neopterygii</taxon>
        <taxon>Teleostei</taxon>
        <taxon>Protacanthopterygii</taxon>
        <taxon>Esociformes</taxon>
        <taxon>Umbridae</taxon>
        <taxon>Dallia</taxon>
    </lineage>
</organism>
<accession>A0ACC2GCP9</accession>
<comment type="caution">
    <text evidence="1">The sequence shown here is derived from an EMBL/GenBank/DDBJ whole genome shotgun (WGS) entry which is preliminary data.</text>
</comment>
<gene>
    <name evidence="1" type="ORF">DPEC_G00169310</name>
</gene>
<reference evidence="1" key="1">
    <citation type="submission" date="2021-05" db="EMBL/GenBank/DDBJ databases">
        <authorList>
            <person name="Pan Q."/>
            <person name="Jouanno E."/>
            <person name="Zahm M."/>
            <person name="Klopp C."/>
            <person name="Cabau C."/>
            <person name="Louis A."/>
            <person name="Berthelot C."/>
            <person name="Parey E."/>
            <person name="Roest Crollius H."/>
            <person name="Montfort J."/>
            <person name="Robinson-Rechavi M."/>
            <person name="Bouchez O."/>
            <person name="Lampietro C."/>
            <person name="Lopez Roques C."/>
            <person name="Donnadieu C."/>
            <person name="Postlethwait J."/>
            <person name="Bobe J."/>
            <person name="Dillon D."/>
            <person name="Chandos A."/>
            <person name="von Hippel F."/>
            <person name="Guiguen Y."/>
        </authorList>
    </citation>
    <scope>NUCLEOTIDE SEQUENCE</scope>
    <source>
        <strain evidence="1">YG-Jan2019</strain>
    </source>
</reference>
<evidence type="ECO:0000313" key="1">
    <source>
        <dbReference type="EMBL" id="KAJ8001419.1"/>
    </source>
</evidence>
<protein>
    <submittedName>
        <fullName evidence="1">Uncharacterized protein</fullName>
    </submittedName>
</protein>